<keyword evidence="2" id="KW-0378">Hydrolase</keyword>
<evidence type="ECO:0000313" key="2">
    <source>
        <dbReference type="EMBL" id="RHG19953.1"/>
    </source>
</evidence>
<dbReference type="Proteomes" id="UP000284220">
    <property type="component" value="Unassembled WGS sequence"/>
</dbReference>
<evidence type="ECO:0000313" key="3">
    <source>
        <dbReference type="Proteomes" id="UP000284220"/>
    </source>
</evidence>
<gene>
    <name evidence="2" type="ORF">DW272_01745</name>
</gene>
<keyword evidence="2" id="KW-0255">Endonuclease</keyword>
<reference evidence="2 3" key="1">
    <citation type="submission" date="2018-08" db="EMBL/GenBank/DDBJ databases">
        <title>A genome reference for cultivated species of the human gut microbiota.</title>
        <authorList>
            <person name="Zou Y."/>
            <person name="Xue W."/>
            <person name="Luo G."/>
        </authorList>
    </citation>
    <scope>NUCLEOTIDE SEQUENCE [LARGE SCALE GENOMIC DNA]</scope>
    <source>
        <strain evidence="2 3">AM22-9LB</strain>
    </source>
</reference>
<dbReference type="GO" id="GO:0004519">
    <property type="term" value="F:endonuclease activity"/>
    <property type="evidence" value="ECO:0007669"/>
    <property type="project" value="UniProtKB-KW"/>
</dbReference>
<dbReference type="InterPro" id="IPR003615">
    <property type="entry name" value="HNH_nuc"/>
</dbReference>
<dbReference type="Gene3D" id="3.90.75.20">
    <property type="match status" value="1"/>
</dbReference>
<dbReference type="EMBL" id="QRHZ01000001">
    <property type="protein sequence ID" value="RHG19953.1"/>
    <property type="molecule type" value="Genomic_DNA"/>
</dbReference>
<accession>A0A414SK34</accession>
<name>A0A414SK34_9FIRM</name>
<proteinExistence type="predicted"/>
<dbReference type="RefSeq" id="WP_118197275.1">
    <property type="nucleotide sequence ID" value="NZ_QRHZ01000001.1"/>
</dbReference>
<feature type="domain" description="HNH nuclease" evidence="1">
    <location>
        <begin position="55"/>
        <end position="97"/>
    </location>
</feature>
<keyword evidence="2" id="KW-0540">Nuclease</keyword>
<evidence type="ECO:0000259" key="1">
    <source>
        <dbReference type="Pfam" id="PF13392"/>
    </source>
</evidence>
<dbReference type="SUPFAM" id="SSF54060">
    <property type="entry name" value="His-Me finger endonucleases"/>
    <property type="match status" value="1"/>
</dbReference>
<comment type="caution">
    <text evidence="2">The sequence shown here is derived from an EMBL/GenBank/DDBJ whole genome shotgun (WGS) entry which is preliminary data.</text>
</comment>
<dbReference type="InterPro" id="IPR044925">
    <property type="entry name" value="His-Me_finger_sf"/>
</dbReference>
<protein>
    <submittedName>
        <fullName evidence="2">HNH endonuclease</fullName>
    </submittedName>
</protein>
<organism evidence="2 3">
    <name type="scientific">Blautia obeum</name>
    <dbReference type="NCBI Taxonomy" id="40520"/>
    <lineage>
        <taxon>Bacteria</taxon>
        <taxon>Bacillati</taxon>
        <taxon>Bacillota</taxon>
        <taxon>Clostridia</taxon>
        <taxon>Lachnospirales</taxon>
        <taxon>Lachnospiraceae</taxon>
        <taxon>Blautia</taxon>
    </lineage>
</organism>
<dbReference type="Pfam" id="PF13392">
    <property type="entry name" value="HNH_3"/>
    <property type="match status" value="1"/>
</dbReference>
<sequence length="208" mass="24382">MKELFKEIEYKGTKITVSNLGRVIWDGVERNHYYNADGYTMCTIKIPDKGWRSVFVHILVAIAFVPNPNNYSEINHIDYNRANPNSDNLEWVTRQENIEYSKCHRPDYTGHKNPNYKNKTLSEKYSKDKELAKEKQSRPGINNGRSTPIDLYFDGIFKKSFDYIVPCCQYLIDIGVAKTHDAEAVRSQINKSIRNKTLYKKHYSFIKR</sequence>
<dbReference type="AlphaFoldDB" id="A0A414SK34"/>